<dbReference type="InterPro" id="IPR050490">
    <property type="entry name" value="Bact_solute-bd_prot1"/>
</dbReference>
<accession>A0ABW2FJS2</accession>
<keyword evidence="2" id="KW-0732">Signal</keyword>
<feature type="compositionally biased region" description="Low complexity" evidence="1">
    <location>
        <begin position="32"/>
        <end position="42"/>
    </location>
</feature>
<evidence type="ECO:0000313" key="3">
    <source>
        <dbReference type="EMBL" id="MFC7153410.1"/>
    </source>
</evidence>
<dbReference type="PANTHER" id="PTHR43649:SF11">
    <property type="entry name" value="ABC TRANSPORTER SUBSTRATE-BINDING PROTEIN YESO-RELATED"/>
    <property type="match status" value="1"/>
</dbReference>
<feature type="signal peptide" evidence="2">
    <location>
        <begin position="1"/>
        <end position="22"/>
    </location>
</feature>
<gene>
    <name evidence="3" type="ORF">ACFQMJ_33205</name>
</gene>
<dbReference type="CDD" id="cd13585">
    <property type="entry name" value="PBP2_TMBP_like"/>
    <property type="match status" value="1"/>
</dbReference>
<dbReference type="SUPFAM" id="SSF53850">
    <property type="entry name" value="Periplasmic binding protein-like II"/>
    <property type="match status" value="1"/>
</dbReference>
<evidence type="ECO:0000256" key="2">
    <source>
        <dbReference type="SAM" id="SignalP"/>
    </source>
</evidence>
<feature type="region of interest" description="Disordered" evidence="1">
    <location>
        <begin position="32"/>
        <end position="51"/>
    </location>
</feature>
<organism evidence="3 4">
    <name type="scientific">Cohnella cellulosilytica</name>
    <dbReference type="NCBI Taxonomy" id="986710"/>
    <lineage>
        <taxon>Bacteria</taxon>
        <taxon>Bacillati</taxon>
        <taxon>Bacillota</taxon>
        <taxon>Bacilli</taxon>
        <taxon>Bacillales</taxon>
        <taxon>Paenibacillaceae</taxon>
        <taxon>Cohnella</taxon>
    </lineage>
</organism>
<proteinExistence type="predicted"/>
<name>A0ABW2FJS2_9BACL</name>
<reference evidence="4" key="1">
    <citation type="journal article" date="2019" name="Int. J. Syst. Evol. Microbiol.">
        <title>The Global Catalogue of Microorganisms (GCM) 10K type strain sequencing project: providing services to taxonomists for standard genome sequencing and annotation.</title>
        <authorList>
            <consortium name="The Broad Institute Genomics Platform"/>
            <consortium name="The Broad Institute Genome Sequencing Center for Infectious Disease"/>
            <person name="Wu L."/>
            <person name="Ma J."/>
        </authorList>
    </citation>
    <scope>NUCLEOTIDE SEQUENCE [LARGE SCALE GENOMIC DNA]</scope>
    <source>
        <strain evidence="4">KCTC 12907</strain>
    </source>
</reference>
<dbReference type="EMBL" id="JBHTAI010000034">
    <property type="protein sequence ID" value="MFC7153410.1"/>
    <property type="molecule type" value="Genomic_DNA"/>
</dbReference>
<dbReference type="RefSeq" id="WP_378050495.1">
    <property type="nucleotide sequence ID" value="NZ_JBHMDN010000027.1"/>
</dbReference>
<comment type="caution">
    <text evidence="3">The sequence shown here is derived from an EMBL/GenBank/DDBJ whole genome shotgun (WGS) entry which is preliminary data.</text>
</comment>
<evidence type="ECO:0000313" key="4">
    <source>
        <dbReference type="Proteomes" id="UP001596378"/>
    </source>
</evidence>
<evidence type="ECO:0000256" key="1">
    <source>
        <dbReference type="SAM" id="MobiDB-lite"/>
    </source>
</evidence>
<dbReference type="Gene3D" id="3.40.190.10">
    <property type="entry name" value="Periplasmic binding protein-like II"/>
    <property type="match status" value="2"/>
</dbReference>
<dbReference type="PANTHER" id="PTHR43649">
    <property type="entry name" value="ARABINOSE-BINDING PROTEIN-RELATED"/>
    <property type="match status" value="1"/>
</dbReference>
<protein>
    <submittedName>
        <fullName evidence="3">ABC transporter substrate-binding protein</fullName>
    </submittedName>
</protein>
<dbReference type="Pfam" id="PF01547">
    <property type="entry name" value="SBP_bac_1"/>
    <property type="match status" value="1"/>
</dbReference>
<feature type="chain" id="PRO_5047108040" evidence="2">
    <location>
        <begin position="23"/>
        <end position="450"/>
    </location>
</feature>
<dbReference type="PROSITE" id="PS51257">
    <property type="entry name" value="PROKAR_LIPOPROTEIN"/>
    <property type="match status" value="1"/>
</dbReference>
<dbReference type="InterPro" id="IPR006059">
    <property type="entry name" value="SBP"/>
</dbReference>
<keyword evidence="4" id="KW-1185">Reference proteome</keyword>
<sequence>MKKPIKQIAFMCFILPLAISLAGCGANNGSNSNAAPSGSASSPDRTQTADAGNAGEKVALRFSWWGSENRHKALLAAIDAYEQKYPNITIEPEYSGFDGYYQKLVTQFSGGTAPDLTPLSVDWIDDIAVKGDLVLDLYTLREQLNLDAFDADFLNKYTVFGGKLVGLPMGVNGMVIAYNRDFFDRFGIPEDTKWDWETIHAIGKRVHEQDPNAYLLASLEVRGFLQPYVRQQTDKQWIEDDKTLGFDQDALTDALAYYKKLLDDGVLQPLAESSLYPDITQNVSWQKGDIGMSFGLASTLVALKSVHPSIDVAAYPIPANAKTSAVLVNPSNPLAISKASKHPEEAARFANWLLTDPEAALLLGDVYSVPPVESNAELLVQNDKIDPTVAKAVKLALDNPGDPVNGISGNQELADLATDYLQQVGFGQLAPEQAAQQLIGRLADKLKDIK</sequence>
<dbReference type="Proteomes" id="UP001596378">
    <property type="component" value="Unassembled WGS sequence"/>
</dbReference>